<dbReference type="RefSeq" id="WP_239582641.1">
    <property type="nucleotide sequence ID" value="NZ_JAFBED010000001.1"/>
</dbReference>
<evidence type="ECO:0000313" key="3">
    <source>
        <dbReference type="Proteomes" id="UP000737402"/>
    </source>
</evidence>
<organism evidence="2 3">
    <name type="scientific">Sutcliffiella tianshenii</name>
    <dbReference type="NCBI Taxonomy" id="1463404"/>
    <lineage>
        <taxon>Bacteria</taxon>
        <taxon>Bacillati</taxon>
        <taxon>Bacillota</taxon>
        <taxon>Bacilli</taxon>
        <taxon>Bacillales</taxon>
        <taxon>Bacillaceae</taxon>
        <taxon>Sutcliffiella</taxon>
    </lineage>
</organism>
<keyword evidence="3" id="KW-1185">Reference proteome</keyword>
<protein>
    <submittedName>
        <fullName evidence="2">ABC-type glycerol-3-phosphate transport system substrate-binding protein</fullName>
    </submittedName>
</protein>
<keyword evidence="1" id="KW-0732">Signal</keyword>
<comment type="caution">
    <text evidence="2">The sequence shown here is derived from an EMBL/GenBank/DDBJ whole genome shotgun (WGS) entry which is preliminary data.</text>
</comment>
<dbReference type="PANTHER" id="PTHR43649">
    <property type="entry name" value="ARABINOSE-BINDING PROTEIN-RELATED"/>
    <property type="match status" value="1"/>
</dbReference>
<dbReference type="EMBL" id="JAFBED010000001">
    <property type="protein sequence ID" value="MBM7618218.1"/>
    <property type="molecule type" value="Genomic_DNA"/>
</dbReference>
<sequence length="979" mass="112188">MKRKMLFWPLLLLLLIPNHIAFADEKNSPEQLAEQVIEPSYLYILKQWKEVGIDNASPYERAISPTDFLSVPESDLVPLNESKGYEDQVFSWKDQKSITVEVDVEEEGLYELGFDYFPLGEGIVPIEGSIEVNGSYPYYESRRILFPKDWKSASTKFEKDRFGDEIIPKQVPIEEWHYVKAEDSSYLHSRPLKFHLKAGKNTIKLSNLRGEMLLGNVYVDSVGTIPSYEKYLEQNKGELVDDAMVTIEAEHPAKKNSSFIRPVNKQDASVVPYKRDSRLLNVIGGESWEQSGQSATWNIEVEESGYYNISLKVLQEKQTSFPVYRTVMINGEVPFEEVEHYGFQQEKNWKNETLSDDNGEAYRFYLEKGSNTLTLKVDASPVNRTLFEIDQVMQGIEELSLSIKQLTGNSQDRSRGWRITEYLPDIEDRLLNWADALDKESEYLLQLSEGQEAVEVVSLNIASERLRSLAESPDEIPSRLTQLSEGSSSVAQILGNAILDLKKQPLFMDRIYIHGDEKLPKAELGFFAKTKESVLKFFHSFKSNTLATEDVEDDVVDIWVNRPRQYVELMQNMADQQFTPETGIKVRFSIMPSEQKLILANAANSQPDLALGISTWLPYELAIRGAAYDLRQFDDFGETVGRFSPGAFLPMIIDDSVYALPETQDFFVQFYRKDILNALDVPVPDTWDDVVEVLPELQRFGLNYYTPIAGAVAFKPFQATAPFIYQNQGDLYVENGMGTSIDSDETIKGIQFMTDLNTIYSTPLQVPNFYNHFRYSTLPIGVSNFQTYVQLTAAAPEISGWWDIAPHPGVMQEDGTVSRWATGSGQAGMIFNGSKNKEQAWELLKWWTSTEIQTDFATTLQIMYGPSYMWNTSNLEAFAQLPWPEEHKEVILEQWEQLMEVPKTPYTYMIEREISNVWNRVVFDGENTRSAVDDAVVTIDREMRRKMEEFGYMKDGKLIKPYHIPTIEQVESWVEENDE</sequence>
<name>A0ABS2NUL4_9BACI</name>
<dbReference type="InterPro" id="IPR050490">
    <property type="entry name" value="Bact_solute-bd_prot1"/>
</dbReference>
<evidence type="ECO:0000256" key="1">
    <source>
        <dbReference type="SAM" id="SignalP"/>
    </source>
</evidence>
<accession>A0ABS2NUL4</accession>
<reference evidence="2 3" key="1">
    <citation type="submission" date="2021-01" db="EMBL/GenBank/DDBJ databases">
        <title>Genomic Encyclopedia of Type Strains, Phase IV (KMG-IV): sequencing the most valuable type-strain genomes for metagenomic binning, comparative biology and taxonomic classification.</title>
        <authorList>
            <person name="Goeker M."/>
        </authorList>
    </citation>
    <scope>NUCLEOTIDE SEQUENCE [LARGE SCALE GENOMIC DNA]</scope>
    <source>
        <strain evidence="2 3">DSM 25879</strain>
    </source>
</reference>
<evidence type="ECO:0000313" key="2">
    <source>
        <dbReference type="EMBL" id="MBM7618218.1"/>
    </source>
</evidence>
<dbReference type="SUPFAM" id="SSF53850">
    <property type="entry name" value="Periplasmic binding protein-like II"/>
    <property type="match status" value="1"/>
</dbReference>
<feature type="chain" id="PRO_5047211430" evidence="1">
    <location>
        <begin position="24"/>
        <end position="979"/>
    </location>
</feature>
<dbReference type="Pfam" id="PF01547">
    <property type="entry name" value="SBP_bac_1"/>
    <property type="match status" value="1"/>
</dbReference>
<dbReference type="Gene3D" id="2.60.120.260">
    <property type="entry name" value="Galactose-binding domain-like"/>
    <property type="match status" value="2"/>
</dbReference>
<feature type="signal peptide" evidence="1">
    <location>
        <begin position="1"/>
        <end position="23"/>
    </location>
</feature>
<gene>
    <name evidence="2" type="ORF">JOC95_000060</name>
</gene>
<proteinExistence type="predicted"/>
<dbReference type="InterPro" id="IPR006059">
    <property type="entry name" value="SBP"/>
</dbReference>
<dbReference type="Gene3D" id="3.40.190.10">
    <property type="entry name" value="Periplasmic binding protein-like II"/>
    <property type="match status" value="2"/>
</dbReference>
<dbReference type="PANTHER" id="PTHR43649:SF27">
    <property type="entry name" value="EXTRACELLULAR SOLUTE-BINDING PROTEIN FAMILY 1"/>
    <property type="match status" value="1"/>
</dbReference>
<dbReference type="Proteomes" id="UP000737402">
    <property type="component" value="Unassembled WGS sequence"/>
</dbReference>